<sequence>MKVKIYTTPTCPYCQMAKTFFKKHKIEYEEVNVLDSLEAREEMFSKSHQQSVPVIEMGDEIVVGFDRVAIAKILGIKD</sequence>
<evidence type="ECO:0000259" key="1">
    <source>
        <dbReference type="PROSITE" id="PS50404"/>
    </source>
</evidence>
<evidence type="ECO:0000313" key="2">
    <source>
        <dbReference type="EMBL" id="PIR07469.1"/>
    </source>
</evidence>
<protein>
    <submittedName>
        <fullName evidence="2">NrdH-redoxin</fullName>
    </submittedName>
</protein>
<dbReference type="CDD" id="cd02976">
    <property type="entry name" value="NrdH"/>
    <property type="match status" value="1"/>
</dbReference>
<dbReference type="EMBL" id="PCWR01000021">
    <property type="protein sequence ID" value="PIR07469.1"/>
    <property type="molecule type" value="Genomic_DNA"/>
</dbReference>
<dbReference type="GO" id="GO:0045454">
    <property type="term" value="P:cell redox homeostasis"/>
    <property type="evidence" value="ECO:0007669"/>
    <property type="project" value="TreeGrafter"/>
</dbReference>
<dbReference type="PROSITE" id="PS51354">
    <property type="entry name" value="GLUTAREDOXIN_2"/>
    <property type="match status" value="1"/>
</dbReference>
<dbReference type="Gene3D" id="3.40.30.10">
    <property type="entry name" value="Glutaredoxin"/>
    <property type="match status" value="1"/>
</dbReference>
<evidence type="ECO:0000313" key="3">
    <source>
        <dbReference type="Proteomes" id="UP000228867"/>
    </source>
</evidence>
<dbReference type="Pfam" id="PF00462">
    <property type="entry name" value="Glutaredoxin"/>
    <property type="match status" value="1"/>
</dbReference>
<dbReference type="PANTHER" id="PTHR34386:SF1">
    <property type="entry name" value="GLUTAREDOXIN-LIKE PROTEIN NRDH"/>
    <property type="match status" value="1"/>
</dbReference>
<dbReference type="PANTHER" id="PTHR34386">
    <property type="entry name" value="GLUTAREDOXIN"/>
    <property type="match status" value="1"/>
</dbReference>
<dbReference type="SUPFAM" id="SSF52833">
    <property type="entry name" value="Thioredoxin-like"/>
    <property type="match status" value="1"/>
</dbReference>
<dbReference type="InterPro" id="IPR002109">
    <property type="entry name" value="Glutaredoxin"/>
</dbReference>
<comment type="caution">
    <text evidence="2">The sequence shown here is derived from an EMBL/GenBank/DDBJ whole genome shotgun (WGS) entry which is preliminary data.</text>
</comment>
<dbReference type="PROSITE" id="PS50404">
    <property type="entry name" value="GST_NTER"/>
    <property type="match status" value="1"/>
</dbReference>
<gene>
    <name evidence="2" type="ORF">COV54_00945</name>
</gene>
<dbReference type="InterPro" id="IPR004045">
    <property type="entry name" value="Glutathione_S-Trfase_N"/>
</dbReference>
<accession>A0A2H0NF02</accession>
<organism evidence="2 3">
    <name type="scientific">Candidatus Jorgensenbacteria bacterium CG11_big_fil_rev_8_21_14_0_20_38_23</name>
    <dbReference type="NCBI Taxonomy" id="1974594"/>
    <lineage>
        <taxon>Bacteria</taxon>
        <taxon>Candidatus Joergenseniibacteriota</taxon>
    </lineage>
</organism>
<dbReference type="InterPro" id="IPR036249">
    <property type="entry name" value="Thioredoxin-like_sf"/>
</dbReference>
<reference evidence="2 3" key="1">
    <citation type="submission" date="2017-09" db="EMBL/GenBank/DDBJ databases">
        <title>Depth-based differentiation of microbial function through sediment-hosted aquifers and enrichment of novel symbionts in the deep terrestrial subsurface.</title>
        <authorList>
            <person name="Probst A.J."/>
            <person name="Ladd B."/>
            <person name="Jarett J.K."/>
            <person name="Geller-Mcgrath D.E."/>
            <person name="Sieber C.M."/>
            <person name="Emerson J.B."/>
            <person name="Anantharaman K."/>
            <person name="Thomas B.C."/>
            <person name="Malmstrom R."/>
            <person name="Stieglmeier M."/>
            <person name="Klingl A."/>
            <person name="Woyke T."/>
            <person name="Ryan C.M."/>
            <person name="Banfield J.F."/>
        </authorList>
    </citation>
    <scope>NUCLEOTIDE SEQUENCE [LARGE SCALE GENOMIC DNA]</scope>
    <source>
        <strain evidence="2">CG11_big_fil_rev_8_21_14_0_20_38_23</strain>
    </source>
</reference>
<dbReference type="InterPro" id="IPR051548">
    <property type="entry name" value="Grx-like_ET"/>
</dbReference>
<proteinExistence type="predicted"/>
<feature type="domain" description="GST N-terminal" evidence="1">
    <location>
        <begin position="1"/>
        <end position="78"/>
    </location>
</feature>
<name>A0A2H0NF02_9BACT</name>
<dbReference type="Proteomes" id="UP000228867">
    <property type="component" value="Unassembled WGS sequence"/>
</dbReference>
<dbReference type="GO" id="GO:0009055">
    <property type="term" value="F:electron transfer activity"/>
    <property type="evidence" value="ECO:0007669"/>
    <property type="project" value="TreeGrafter"/>
</dbReference>
<dbReference type="NCBIfam" id="NF041212">
    <property type="entry name" value="Uxx_star"/>
    <property type="match status" value="1"/>
</dbReference>
<dbReference type="AlphaFoldDB" id="A0A2H0NF02"/>